<evidence type="ECO:0000313" key="3">
    <source>
        <dbReference type="Proteomes" id="UP000269331"/>
    </source>
</evidence>
<evidence type="ECO:0000256" key="1">
    <source>
        <dbReference type="SAM" id="Phobius"/>
    </source>
</evidence>
<sequence>MAPRNVRGTMNLIAAVFLLVALATALILGFLKIMQFPREVWVSLILIIIGFWAMRDIYYLDREPRARQKRSARNRPYRYR</sequence>
<accession>A0A2Z5TL32</accession>
<dbReference type="AlphaFoldDB" id="A0A2Z5TL32"/>
<dbReference type="Pfam" id="PF11364">
    <property type="entry name" value="DUF3165"/>
    <property type="match status" value="1"/>
</dbReference>
<name>A0A2Z5TL32_9STRE</name>
<keyword evidence="1" id="KW-0812">Transmembrane</keyword>
<organism evidence="2 3">
    <name type="scientific">Streptococcus ruminantium</name>
    <dbReference type="NCBI Taxonomy" id="1917441"/>
    <lineage>
        <taxon>Bacteria</taxon>
        <taxon>Bacillati</taxon>
        <taxon>Bacillota</taxon>
        <taxon>Bacilli</taxon>
        <taxon>Lactobacillales</taxon>
        <taxon>Streptococcaceae</taxon>
        <taxon>Streptococcus</taxon>
    </lineage>
</organism>
<proteinExistence type="predicted"/>
<reference evidence="2 3" key="1">
    <citation type="journal article" date="2018" name="Genome Biol. Evol.">
        <title>Complete Genome Sequence of Streptococcus ruminantium sp. nov. GUT-187T (=DSM 104980T =JCM 31869T), the Type Strain of S. ruminantium, and Comparison with Genome Sequences of Streptococcus suis Strains.</title>
        <authorList>
            <person name="Tohya M."/>
            <person name="Sekizaki T."/>
            <person name="Miyoshi-Akiyama T."/>
        </authorList>
    </citation>
    <scope>NUCLEOTIDE SEQUENCE [LARGE SCALE GENOMIC DNA]</scope>
    <source>
        <strain evidence="2 3">GUT187T</strain>
    </source>
</reference>
<keyword evidence="1" id="KW-0472">Membrane</keyword>
<protein>
    <submittedName>
        <fullName evidence="2">DUF3165 domain-containing protein</fullName>
    </submittedName>
</protein>
<dbReference type="InterPro" id="IPR021506">
    <property type="entry name" value="DUF3165"/>
</dbReference>
<keyword evidence="1" id="KW-1133">Transmembrane helix</keyword>
<evidence type="ECO:0000313" key="2">
    <source>
        <dbReference type="EMBL" id="BBA92076.1"/>
    </source>
</evidence>
<feature type="transmembrane region" description="Helical" evidence="1">
    <location>
        <begin position="12"/>
        <end position="34"/>
    </location>
</feature>
<dbReference type="Proteomes" id="UP000269331">
    <property type="component" value="Chromosome"/>
</dbReference>
<dbReference type="KEGG" id="srq:SR187_2335"/>
<gene>
    <name evidence="2" type="ORF">SR187_2335</name>
</gene>
<feature type="transmembrane region" description="Helical" evidence="1">
    <location>
        <begin position="40"/>
        <end position="60"/>
    </location>
</feature>
<dbReference type="EMBL" id="AP018400">
    <property type="protein sequence ID" value="BBA92076.1"/>
    <property type="molecule type" value="Genomic_DNA"/>
</dbReference>